<dbReference type="Proteomes" id="UP000027195">
    <property type="component" value="Unassembled WGS sequence"/>
</dbReference>
<evidence type="ECO:0000256" key="1">
    <source>
        <dbReference type="ARBA" id="ARBA00004167"/>
    </source>
</evidence>
<reference evidence="9" key="1">
    <citation type="journal article" date="2014" name="Proc. Natl. Acad. Sci. U.S.A.">
        <title>Extensive sampling of basidiomycete genomes demonstrates inadequacy of the white-rot/brown-rot paradigm for wood decay fungi.</title>
        <authorList>
            <person name="Riley R."/>
            <person name="Salamov A.A."/>
            <person name="Brown D.W."/>
            <person name="Nagy L.G."/>
            <person name="Floudas D."/>
            <person name="Held B.W."/>
            <person name="Levasseur A."/>
            <person name="Lombard V."/>
            <person name="Morin E."/>
            <person name="Otillar R."/>
            <person name="Lindquist E.A."/>
            <person name="Sun H."/>
            <person name="LaButti K.M."/>
            <person name="Schmutz J."/>
            <person name="Jabbour D."/>
            <person name="Luo H."/>
            <person name="Baker S.E."/>
            <person name="Pisabarro A.G."/>
            <person name="Walton J.D."/>
            <person name="Blanchette R.A."/>
            <person name="Henrissat B."/>
            <person name="Martin F."/>
            <person name="Cullen D."/>
            <person name="Hibbett D.S."/>
            <person name="Grigoriev I.V."/>
        </authorList>
    </citation>
    <scope>NUCLEOTIDE SEQUENCE [LARGE SCALE GENOMIC DNA]</scope>
    <source>
        <strain evidence="9">FD-172 SS1</strain>
    </source>
</reference>
<protein>
    <recommendedName>
        <fullName evidence="10">Extracellular membrane protein CFEM domain-containing protein</fullName>
    </recommendedName>
</protein>
<sequence>MYAAHYFLIPLLVVSSSSATLLSPRGRDEVWGGVNITQAELEVAGAISKTCNTTSYCIDLATKVIPQCLGLQGSAGCWCTLHDPLHYCALCMSNPTDNTTSATQTQQAVDGHTNYHKGCGAYQAYLTASSSAPSTASPTASATSASDSKPSSSLGTGALVGIIVGGVVGVVLIIAGAFLIWRKMGQNPTPNNSHNNNANVLAPGYFPSVGTPYQEVKRPYSSFGPNSSPPPPPHMGYSPMATPMSAPLTPEMTGQAQFYDPRQSTAYNQHAPTHYAAPAPVNARPITAQSQDSAGNHAGSSNPAGFQSPPPPFVANSNHLSDYDTSMLGLAQSSNAAAPRYH</sequence>
<dbReference type="InParanoid" id="A0A067N2G5"/>
<keyword evidence="4 6" id="KW-0472">Membrane</keyword>
<evidence type="ECO:0000256" key="6">
    <source>
        <dbReference type="SAM" id="Phobius"/>
    </source>
</evidence>
<evidence type="ECO:0000256" key="4">
    <source>
        <dbReference type="ARBA" id="ARBA00023136"/>
    </source>
</evidence>
<dbReference type="OrthoDB" id="3251621at2759"/>
<evidence type="ECO:0000313" key="9">
    <source>
        <dbReference type="Proteomes" id="UP000027195"/>
    </source>
</evidence>
<name>A0A067N2G5_BOTB1</name>
<evidence type="ECO:0000256" key="5">
    <source>
        <dbReference type="SAM" id="MobiDB-lite"/>
    </source>
</evidence>
<accession>A0A067N2G5</accession>
<organism evidence="8 9">
    <name type="scientific">Botryobasidium botryosum (strain FD-172 SS1)</name>
    <dbReference type="NCBI Taxonomy" id="930990"/>
    <lineage>
        <taxon>Eukaryota</taxon>
        <taxon>Fungi</taxon>
        <taxon>Dikarya</taxon>
        <taxon>Basidiomycota</taxon>
        <taxon>Agaricomycotina</taxon>
        <taxon>Agaricomycetes</taxon>
        <taxon>Cantharellales</taxon>
        <taxon>Botryobasidiaceae</taxon>
        <taxon>Botryobasidium</taxon>
    </lineage>
</organism>
<dbReference type="GO" id="GO:0071944">
    <property type="term" value="C:cell periphery"/>
    <property type="evidence" value="ECO:0007669"/>
    <property type="project" value="UniProtKB-ARBA"/>
</dbReference>
<feature type="transmembrane region" description="Helical" evidence="6">
    <location>
        <begin position="158"/>
        <end position="181"/>
    </location>
</feature>
<feature type="signal peptide" evidence="7">
    <location>
        <begin position="1"/>
        <end position="19"/>
    </location>
</feature>
<comment type="subcellular location">
    <subcellularLocation>
        <location evidence="1">Membrane</location>
        <topology evidence="1">Single-pass membrane protein</topology>
    </subcellularLocation>
</comment>
<gene>
    <name evidence="8" type="ORF">BOTBODRAFT_141497</name>
</gene>
<dbReference type="InterPro" id="IPR051694">
    <property type="entry name" value="Immunoregulatory_rcpt-like"/>
</dbReference>
<dbReference type="AlphaFoldDB" id="A0A067N2G5"/>
<dbReference type="PANTHER" id="PTHR15549">
    <property type="entry name" value="PAIRED IMMUNOGLOBULIN-LIKE TYPE 2 RECEPTOR"/>
    <property type="match status" value="1"/>
</dbReference>
<proteinExistence type="predicted"/>
<dbReference type="HOGENOM" id="CLU_811298_0_0_1"/>
<keyword evidence="9" id="KW-1185">Reference proteome</keyword>
<feature type="compositionally biased region" description="Polar residues" evidence="5">
    <location>
        <begin position="287"/>
        <end position="305"/>
    </location>
</feature>
<evidence type="ECO:0000256" key="7">
    <source>
        <dbReference type="SAM" id="SignalP"/>
    </source>
</evidence>
<feature type="region of interest" description="Disordered" evidence="5">
    <location>
        <begin position="287"/>
        <end position="320"/>
    </location>
</feature>
<dbReference type="GO" id="GO:0016020">
    <property type="term" value="C:membrane"/>
    <property type="evidence" value="ECO:0007669"/>
    <property type="project" value="UniProtKB-SubCell"/>
</dbReference>
<dbReference type="EMBL" id="KL198016">
    <property type="protein sequence ID" value="KDQ21155.1"/>
    <property type="molecule type" value="Genomic_DNA"/>
</dbReference>
<keyword evidence="7" id="KW-0732">Signal</keyword>
<evidence type="ECO:0000256" key="3">
    <source>
        <dbReference type="ARBA" id="ARBA00022989"/>
    </source>
</evidence>
<keyword evidence="2 6" id="KW-0812">Transmembrane</keyword>
<feature type="chain" id="PRO_5001646166" description="Extracellular membrane protein CFEM domain-containing protein" evidence="7">
    <location>
        <begin position="20"/>
        <end position="342"/>
    </location>
</feature>
<evidence type="ECO:0000256" key="2">
    <source>
        <dbReference type="ARBA" id="ARBA00022692"/>
    </source>
</evidence>
<keyword evidence="3 6" id="KW-1133">Transmembrane helix</keyword>
<evidence type="ECO:0000313" key="8">
    <source>
        <dbReference type="EMBL" id="KDQ21155.1"/>
    </source>
</evidence>
<evidence type="ECO:0008006" key="10">
    <source>
        <dbReference type="Google" id="ProtNLM"/>
    </source>
</evidence>